<sequence length="166" mass="18256">MYSSYSRISKPTPAHIPPSPHPIPTARPLPFPMQTPVQAPPQGPLTRQPATVPRKCECVLADAWHVDRGVVSAAAIACQWLRSVERTCRRRRRCWACMMSVKRRAAPLRVRRDFRGAGGAGGVWCWEWGWGMEWGGHGPALPAGWVCTVGQTRDADGSRGGGYKEG</sequence>
<dbReference type="EMBL" id="ML996116">
    <property type="protein sequence ID" value="KAF2737414.1"/>
    <property type="molecule type" value="Genomic_DNA"/>
</dbReference>
<dbReference type="Proteomes" id="UP000799444">
    <property type="component" value="Unassembled WGS sequence"/>
</dbReference>
<reference evidence="2" key="1">
    <citation type="journal article" date="2020" name="Stud. Mycol.">
        <title>101 Dothideomycetes genomes: a test case for predicting lifestyles and emergence of pathogens.</title>
        <authorList>
            <person name="Haridas S."/>
            <person name="Albert R."/>
            <person name="Binder M."/>
            <person name="Bloem J."/>
            <person name="Labutti K."/>
            <person name="Salamov A."/>
            <person name="Andreopoulos B."/>
            <person name="Baker S."/>
            <person name="Barry K."/>
            <person name="Bills G."/>
            <person name="Bluhm B."/>
            <person name="Cannon C."/>
            <person name="Castanera R."/>
            <person name="Culley D."/>
            <person name="Daum C."/>
            <person name="Ezra D."/>
            <person name="Gonzalez J."/>
            <person name="Henrissat B."/>
            <person name="Kuo A."/>
            <person name="Liang C."/>
            <person name="Lipzen A."/>
            <person name="Lutzoni F."/>
            <person name="Magnuson J."/>
            <person name="Mondo S."/>
            <person name="Nolan M."/>
            <person name="Ohm R."/>
            <person name="Pangilinan J."/>
            <person name="Park H.-J."/>
            <person name="Ramirez L."/>
            <person name="Alfaro M."/>
            <person name="Sun H."/>
            <person name="Tritt A."/>
            <person name="Yoshinaga Y."/>
            <person name="Zwiers L.-H."/>
            <person name="Turgeon B."/>
            <person name="Goodwin S."/>
            <person name="Spatafora J."/>
            <person name="Crous P."/>
            <person name="Grigoriev I."/>
        </authorList>
    </citation>
    <scope>NUCLEOTIDE SEQUENCE</scope>
    <source>
        <strain evidence="2">CBS 125425</strain>
    </source>
</reference>
<keyword evidence="3" id="KW-1185">Reference proteome</keyword>
<organism evidence="2 3">
    <name type="scientific">Polyplosphaeria fusca</name>
    <dbReference type="NCBI Taxonomy" id="682080"/>
    <lineage>
        <taxon>Eukaryota</taxon>
        <taxon>Fungi</taxon>
        <taxon>Dikarya</taxon>
        <taxon>Ascomycota</taxon>
        <taxon>Pezizomycotina</taxon>
        <taxon>Dothideomycetes</taxon>
        <taxon>Pleosporomycetidae</taxon>
        <taxon>Pleosporales</taxon>
        <taxon>Tetraplosphaeriaceae</taxon>
        <taxon>Polyplosphaeria</taxon>
    </lineage>
</organism>
<feature type="region of interest" description="Disordered" evidence="1">
    <location>
        <begin position="1"/>
        <end position="48"/>
    </location>
</feature>
<dbReference type="AlphaFoldDB" id="A0A9P4V472"/>
<feature type="compositionally biased region" description="Pro residues" evidence="1">
    <location>
        <begin position="14"/>
        <end position="43"/>
    </location>
</feature>
<proteinExistence type="predicted"/>
<evidence type="ECO:0000256" key="1">
    <source>
        <dbReference type="SAM" id="MobiDB-lite"/>
    </source>
</evidence>
<name>A0A9P4V472_9PLEO</name>
<protein>
    <submittedName>
        <fullName evidence="2">Uncharacterized protein</fullName>
    </submittedName>
</protein>
<gene>
    <name evidence="2" type="ORF">EJ04DRAFT_117954</name>
</gene>
<evidence type="ECO:0000313" key="2">
    <source>
        <dbReference type="EMBL" id="KAF2737414.1"/>
    </source>
</evidence>
<comment type="caution">
    <text evidence="2">The sequence shown here is derived from an EMBL/GenBank/DDBJ whole genome shotgun (WGS) entry which is preliminary data.</text>
</comment>
<accession>A0A9P4V472</accession>
<evidence type="ECO:0000313" key="3">
    <source>
        <dbReference type="Proteomes" id="UP000799444"/>
    </source>
</evidence>